<dbReference type="InterPro" id="IPR058922">
    <property type="entry name" value="WHD_DRP"/>
</dbReference>
<keyword evidence="3" id="KW-0611">Plant defense</keyword>
<evidence type="ECO:0000256" key="2">
    <source>
        <dbReference type="ARBA" id="ARBA00022737"/>
    </source>
</evidence>
<dbReference type="SMART" id="SM00364">
    <property type="entry name" value="LRR_BAC"/>
    <property type="match status" value="3"/>
</dbReference>
<dbReference type="Pfam" id="PF23559">
    <property type="entry name" value="WHD_DRP"/>
    <property type="match status" value="1"/>
</dbReference>
<proteinExistence type="predicted"/>
<dbReference type="Gene3D" id="1.10.8.430">
    <property type="entry name" value="Helical domain of apoptotic protease-activating factors"/>
    <property type="match status" value="1"/>
</dbReference>
<feature type="domain" description="Disease resistance R13L4/SHOC-2-like LRR" evidence="6">
    <location>
        <begin position="351"/>
        <end position="433"/>
    </location>
</feature>
<dbReference type="GO" id="GO:0051707">
    <property type="term" value="P:response to other organism"/>
    <property type="evidence" value="ECO:0007669"/>
    <property type="project" value="UniProtKB-ARBA"/>
</dbReference>
<evidence type="ECO:0000259" key="6">
    <source>
        <dbReference type="Pfam" id="PF23598"/>
    </source>
</evidence>
<dbReference type="InterPro" id="IPR003591">
    <property type="entry name" value="Leu-rich_rpt_typical-subtyp"/>
</dbReference>
<dbReference type="Pfam" id="PF23598">
    <property type="entry name" value="LRR_14"/>
    <property type="match status" value="1"/>
</dbReference>
<name>A0A822XYN9_NELNU</name>
<keyword evidence="1" id="KW-0433">Leucine-rich repeat</keyword>
<feature type="domain" description="Disease resistance protein winged helix" evidence="5">
    <location>
        <begin position="218"/>
        <end position="288"/>
    </location>
</feature>
<dbReference type="AlphaFoldDB" id="A0A822XYN9"/>
<evidence type="ECO:0000259" key="5">
    <source>
        <dbReference type="Pfam" id="PF23559"/>
    </source>
</evidence>
<dbReference type="EMBL" id="DUZY01000001">
    <property type="protein sequence ID" value="DAD23875.1"/>
    <property type="molecule type" value="Genomic_DNA"/>
</dbReference>
<evidence type="ECO:0000313" key="8">
    <source>
        <dbReference type="Proteomes" id="UP000607653"/>
    </source>
</evidence>
<dbReference type="SMART" id="SM00369">
    <property type="entry name" value="LRR_TYP"/>
    <property type="match status" value="4"/>
</dbReference>
<dbReference type="InterPro" id="IPR055414">
    <property type="entry name" value="LRR_R13L4/SHOC2-like"/>
</dbReference>
<protein>
    <recommendedName>
        <fullName evidence="9">NB-ARC domain-containing protein</fullName>
    </recommendedName>
</protein>
<organism evidence="7 8">
    <name type="scientific">Nelumbo nucifera</name>
    <name type="common">Sacred lotus</name>
    <dbReference type="NCBI Taxonomy" id="4432"/>
    <lineage>
        <taxon>Eukaryota</taxon>
        <taxon>Viridiplantae</taxon>
        <taxon>Streptophyta</taxon>
        <taxon>Embryophyta</taxon>
        <taxon>Tracheophyta</taxon>
        <taxon>Spermatophyta</taxon>
        <taxon>Magnoliopsida</taxon>
        <taxon>Proteales</taxon>
        <taxon>Nelumbonaceae</taxon>
        <taxon>Nelumbo</taxon>
    </lineage>
</organism>
<dbReference type="GO" id="GO:0006952">
    <property type="term" value="P:defense response"/>
    <property type="evidence" value="ECO:0007669"/>
    <property type="project" value="UniProtKB-KW"/>
</dbReference>
<keyword evidence="8" id="KW-1185">Reference proteome</keyword>
<dbReference type="SUPFAM" id="SSF52058">
    <property type="entry name" value="L domain-like"/>
    <property type="match status" value="1"/>
</dbReference>
<reference evidence="7 8" key="1">
    <citation type="journal article" date="2020" name="Mol. Biol. Evol.">
        <title>Distinct Expression and Methylation Patterns for Genes with Different Fates following a Single Whole-Genome Duplication in Flowering Plants.</title>
        <authorList>
            <person name="Shi T."/>
            <person name="Rahmani R.S."/>
            <person name="Gugger P.F."/>
            <person name="Wang M."/>
            <person name="Li H."/>
            <person name="Zhang Y."/>
            <person name="Li Z."/>
            <person name="Wang Q."/>
            <person name="Van de Peer Y."/>
            <person name="Marchal K."/>
            <person name="Chen J."/>
        </authorList>
    </citation>
    <scope>NUCLEOTIDE SEQUENCE [LARGE SCALE GENOMIC DNA]</scope>
    <source>
        <tissue evidence="7">Leaf</tissue>
    </source>
</reference>
<feature type="domain" description="NB-ARC" evidence="4">
    <location>
        <begin position="15"/>
        <end position="132"/>
    </location>
</feature>
<evidence type="ECO:0000256" key="3">
    <source>
        <dbReference type="ARBA" id="ARBA00022821"/>
    </source>
</evidence>
<dbReference type="InterPro" id="IPR044974">
    <property type="entry name" value="Disease_R_plants"/>
</dbReference>
<dbReference type="InterPro" id="IPR027417">
    <property type="entry name" value="P-loop_NTPase"/>
</dbReference>
<gene>
    <name evidence="7" type="ORF">HUJ06_025338</name>
</gene>
<dbReference type="PANTHER" id="PTHR23155:SF1205">
    <property type="entry name" value="DISEASE RESISTANCE PROTEIN RPM1"/>
    <property type="match status" value="1"/>
</dbReference>
<dbReference type="InterPro" id="IPR032675">
    <property type="entry name" value="LRR_dom_sf"/>
</dbReference>
<keyword evidence="2" id="KW-0677">Repeat</keyword>
<dbReference type="InterPro" id="IPR002182">
    <property type="entry name" value="NB-ARC"/>
</dbReference>
<comment type="caution">
    <text evidence="7">The sequence shown here is derived from an EMBL/GenBank/DDBJ whole genome shotgun (WGS) entry which is preliminary data.</text>
</comment>
<evidence type="ECO:0000259" key="4">
    <source>
        <dbReference type="Pfam" id="PF00931"/>
    </source>
</evidence>
<accession>A0A822XYN9</accession>
<dbReference type="Pfam" id="PF00931">
    <property type="entry name" value="NB-ARC"/>
    <property type="match status" value="1"/>
</dbReference>
<evidence type="ECO:0000256" key="1">
    <source>
        <dbReference type="ARBA" id="ARBA00022614"/>
    </source>
</evidence>
<dbReference type="InterPro" id="IPR036388">
    <property type="entry name" value="WH-like_DNA-bd_sf"/>
</dbReference>
<dbReference type="FunFam" id="1.10.10.10:FF:000322">
    <property type="entry name" value="Probable disease resistance protein At1g63360"/>
    <property type="match status" value="1"/>
</dbReference>
<dbReference type="PANTHER" id="PTHR23155">
    <property type="entry name" value="DISEASE RESISTANCE PROTEIN RP"/>
    <property type="match status" value="1"/>
</dbReference>
<dbReference type="GO" id="GO:0043531">
    <property type="term" value="F:ADP binding"/>
    <property type="evidence" value="ECO:0007669"/>
    <property type="project" value="InterPro"/>
</dbReference>
<dbReference type="InterPro" id="IPR042197">
    <property type="entry name" value="Apaf_helical"/>
</dbReference>
<evidence type="ECO:0000313" key="7">
    <source>
        <dbReference type="EMBL" id="DAD23875.1"/>
    </source>
</evidence>
<evidence type="ECO:0008006" key="9">
    <source>
        <dbReference type="Google" id="ProtNLM"/>
    </source>
</evidence>
<dbReference type="Gene3D" id="3.40.50.300">
    <property type="entry name" value="P-loop containing nucleotide triphosphate hydrolases"/>
    <property type="match status" value="1"/>
</dbReference>
<sequence length="507" mass="58290">MMMSRVILNAVLGYVSQKYKGRELLVNMAWQISEPMRETYEMMSQKDLEANLSEFLQEKRYLIVLDDVWGNQVWDELKGALPCGMKGSRILITTRNKATALYIDPNSNPHDLRLLDKEKSWELLYKKIFMTRKTNLDVAKMKQLGINIVARYEGLPLALVEIGELLAREEKSQIDLLKVLQSENHNLSRFPERCLQTLALSYYQLPNHLKWCFLYCSIFPANYEIPTQKLLRLWIAEGFIHPSDGRTQQEVAEEYLEQLHHRSLIQSVNLRSDGSIKSCRVPQFLLEVAVLNAKKANFLDFYTGLDCECPTEARRVGIHSAIIPPIFSISGLRTVLLFGKYTDILEISKLDCIGDLQLIRVLDLECVQLSEVPHAIGKLIHLRYLGLKQTCLKDVSSVIGKLQNLQILDIGYNSIEVLPPTIFDLQSLQVLDARCNQIKELPLTISKLCNLKTLDIRCNQIKELPLTMPEIRNLQTLDVRRNFITIISSKIATRVRQLYMDQGVTIW</sequence>
<dbReference type="Proteomes" id="UP000607653">
    <property type="component" value="Unassembled WGS sequence"/>
</dbReference>
<dbReference type="Gene3D" id="3.80.10.10">
    <property type="entry name" value="Ribonuclease Inhibitor"/>
    <property type="match status" value="1"/>
</dbReference>
<dbReference type="PRINTS" id="PR00364">
    <property type="entry name" value="DISEASERSIST"/>
</dbReference>
<dbReference type="SUPFAM" id="SSF52540">
    <property type="entry name" value="P-loop containing nucleoside triphosphate hydrolases"/>
    <property type="match status" value="1"/>
</dbReference>
<dbReference type="Gene3D" id="1.10.10.10">
    <property type="entry name" value="Winged helix-like DNA-binding domain superfamily/Winged helix DNA-binding domain"/>
    <property type="match status" value="1"/>
</dbReference>